<proteinExistence type="predicted"/>
<reference evidence="2" key="2">
    <citation type="submission" date="2023-06" db="EMBL/GenBank/DDBJ databases">
        <authorList>
            <person name="Swenson N.G."/>
            <person name="Wegrzyn J.L."/>
            <person name="Mcevoy S.L."/>
        </authorList>
    </citation>
    <scope>NUCLEOTIDE SEQUENCE</scope>
    <source>
        <strain evidence="2">NS2018</strain>
        <tissue evidence="2">Leaf</tissue>
    </source>
</reference>
<dbReference type="EMBL" id="JAUESC010000385">
    <property type="protein sequence ID" value="KAK0579804.1"/>
    <property type="molecule type" value="Genomic_DNA"/>
</dbReference>
<keyword evidence="3" id="KW-1185">Reference proteome</keyword>
<dbReference type="AlphaFoldDB" id="A0AA39V9U9"/>
<protein>
    <submittedName>
        <fullName evidence="2">Uncharacterized protein</fullName>
    </submittedName>
</protein>
<gene>
    <name evidence="2" type="ORF">LWI29_031690</name>
</gene>
<comment type="caution">
    <text evidence="2">The sequence shown here is derived from an EMBL/GenBank/DDBJ whole genome shotgun (WGS) entry which is preliminary data.</text>
</comment>
<dbReference type="Proteomes" id="UP001168877">
    <property type="component" value="Unassembled WGS sequence"/>
</dbReference>
<accession>A0AA39V9U9</accession>
<name>A0AA39V9U9_ACESA</name>
<evidence type="ECO:0000256" key="1">
    <source>
        <dbReference type="SAM" id="Coils"/>
    </source>
</evidence>
<reference evidence="2" key="1">
    <citation type="journal article" date="2022" name="Plant J.">
        <title>Strategies of tolerance reflected in two North American maple genomes.</title>
        <authorList>
            <person name="McEvoy S.L."/>
            <person name="Sezen U.U."/>
            <person name="Trouern-Trend A."/>
            <person name="McMahon S.M."/>
            <person name="Schaberg P.G."/>
            <person name="Yang J."/>
            <person name="Wegrzyn J.L."/>
            <person name="Swenson N.G."/>
        </authorList>
    </citation>
    <scope>NUCLEOTIDE SEQUENCE</scope>
    <source>
        <strain evidence="2">NS2018</strain>
    </source>
</reference>
<organism evidence="2 3">
    <name type="scientific">Acer saccharum</name>
    <name type="common">Sugar maple</name>
    <dbReference type="NCBI Taxonomy" id="4024"/>
    <lineage>
        <taxon>Eukaryota</taxon>
        <taxon>Viridiplantae</taxon>
        <taxon>Streptophyta</taxon>
        <taxon>Embryophyta</taxon>
        <taxon>Tracheophyta</taxon>
        <taxon>Spermatophyta</taxon>
        <taxon>Magnoliopsida</taxon>
        <taxon>eudicotyledons</taxon>
        <taxon>Gunneridae</taxon>
        <taxon>Pentapetalae</taxon>
        <taxon>rosids</taxon>
        <taxon>malvids</taxon>
        <taxon>Sapindales</taxon>
        <taxon>Sapindaceae</taxon>
        <taxon>Hippocastanoideae</taxon>
        <taxon>Acereae</taxon>
        <taxon>Acer</taxon>
    </lineage>
</organism>
<feature type="coiled-coil region" evidence="1">
    <location>
        <begin position="24"/>
        <end position="58"/>
    </location>
</feature>
<keyword evidence="1" id="KW-0175">Coiled coil</keyword>
<sequence>MVARRMTRRGRFAAIDEVYHYDIIEELMQANRHLQHMLEEALRRLPAEEIENDGITEELLHYMRGVELSYGQRPEGEKNFSEHPCCHSRHHHRTATVAAAFERPVVASAAEEPIRTGSDDRAAFVASTITPFLVELHLTDGDATIVSVGRFAAEIG</sequence>
<evidence type="ECO:0000313" key="3">
    <source>
        <dbReference type="Proteomes" id="UP001168877"/>
    </source>
</evidence>
<evidence type="ECO:0000313" key="2">
    <source>
        <dbReference type="EMBL" id="KAK0579804.1"/>
    </source>
</evidence>